<evidence type="ECO:0000313" key="4">
    <source>
        <dbReference type="Proteomes" id="UP000187203"/>
    </source>
</evidence>
<dbReference type="Gene3D" id="2.60.40.420">
    <property type="entry name" value="Cupredoxins - blue copper proteins"/>
    <property type="match status" value="1"/>
</dbReference>
<dbReference type="GO" id="GO:0009055">
    <property type="term" value="F:electron transfer activity"/>
    <property type="evidence" value="ECO:0007669"/>
    <property type="project" value="InterPro"/>
</dbReference>
<feature type="domain" description="Phytocyanin" evidence="2">
    <location>
        <begin position="30"/>
        <end position="69"/>
    </location>
</feature>
<accession>A0A1R3K304</accession>
<dbReference type="InterPro" id="IPR008972">
    <property type="entry name" value="Cupredoxin"/>
</dbReference>
<dbReference type="PROSITE" id="PS51485">
    <property type="entry name" value="PHYTOCYANIN"/>
    <property type="match status" value="1"/>
</dbReference>
<evidence type="ECO:0000256" key="1">
    <source>
        <dbReference type="SAM" id="SignalP"/>
    </source>
</evidence>
<dbReference type="AlphaFoldDB" id="A0A1R3K304"/>
<dbReference type="STRING" id="93759.A0A1R3K304"/>
<protein>
    <submittedName>
        <fullName evidence="3">Cupredoxin</fullName>
    </submittedName>
</protein>
<feature type="chain" id="PRO_5013091178" evidence="1">
    <location>
        <begin position="30"/>
        <end position="69"/>
    </location>
</feature>
<dbReference type="EMBL" id="AWUE01014774">
    <property type="protein sequence ID" value="OMP01451.1"/>
    <property type="molecule type" value="Genomic_DNA"/>
</dbReference>
<dbReference type="Proteomes" id="UP000187203">
    <property type="component" value="Unassembled WGS sequence"/>
</dbReference>
<name>A0A1R3K304_9ROSI</name>
<dbReference type="InterPro" id="IPR003245">
    <property type="entry name" value="Phytocyanin_dom"/>
</dbReference>
<dbReference type="SUPFAM" id="SSF49503">
    <property type="entry name" value="Cupredoxins"/>
    <property type="match status" value="1"/>
</dbReference>
<keyword evidence="4" id="KW-1185">Reference proteome</keyword>
<comment type="caution">
    <text evidence="3">The sequence shown here is derived from an EMBL/GenBank/DDBJ whole genome shotgun (WGS) entry which is preliminary data.</text>
</comment>
<evidence type="ECO:0000313" key="3">
    <source>
        <dbReference type="EMBL" id="OMP01451.1"/>
    </source>
</evidence>
<sequence length="69" mass="7508">MDAERGNAVIGMGLIMLSLILLHPETTNAATFKVRDASGWRFGVSNWPSGKNFTTGDILEFTYTQGCTP</sequence>
<feature type="signal peptide" evidence="1">
    <location>
        <begin position="1"/>
        <end position="29"/>
    </location>
</feature>
<proteinExistence type="predicted"/>
<keyword evidence="1" id="KW-0732">Signal</keyword>
<gene>
    <name evidence="3" type="ORF">COLO4_11882</name>
</gene>
<organism evidence="3 4">
    <name type="scientific">Corchorus olitorius</name>
    <dbReference type="NCBI Taxonomy" id="93759"/>
    <lineage>
        <taxon>Eukaryota</taxon>
        <taxon>Viridiplantae</taxon>
        <taxon>Streptophyta</taxon>
        <taxon>Embryophyta</taxon>
        <taxon>Tracheophyta</taxon>
        <taxon>Spermatophyta</taxon>
        <taxon>Magnoliopsida</taxon>
        <taxon>eudicotyledons</taxon>
        <taxon>Gunneridae</taxon>
        <taxon>Pentapetalae</taxon>
        <taxon>rosids</taxon>
        <taxon>malvids</taxon>
        <taxon>Malvales</taxon>
        <taxon>Malvaceae</taxon>
        <taxon>Grewioideae</taxon>
        <taxon>Apeibeae</taxon>
        <taxon>Corchorus</taxon>
    </lineage>
</organism>
<evidence type="ECO:0000259" key="2">
    <source>
        <dbReference type="PROSITE" id="PS51485"/>
    </source>
</evidence>
<reference evidence="4" key="1">
    <citation type="submission" date="2013-09" db="EMBL/GenBank/DDBJ databases">
        <title>Corchorus olitorius genome sequencing.</title>
        <authorList>
            <person name="Alam M."/>
            <person name="Haque M.S."/>
            <person name="Islam M.S."/>
            <person name="Emdad E.M."/>
            <person name="Islam M.M."/>
            <person name="Ahmed B."/>
            <person name="Halim A."/>
            <person name="Hossen Q.M.M."/>
            <person name="Hossain M.Z."/>
            <person name="Ahmed R."/>
            <person name="Khan M.M."/>
            <person name="Islam R."/>
            <person name="Rashid M.M."/>
            <person name="Khan S.A."/>
            <person name="Rahman M.S."/>
            <person name="Alam M."/>
            <person name="Yahiya A.S."/>
            <person name="Khan M.S."/>
            <person name="Azam M.S."/>
            <person name="Haque T."/>
            <person name="Lashkar M.Z.H."/>
            <person name="Akhand A.I."/>
            <person name="Morshed G."/>
            <person name="Roy S."/>
            <person name="Uddin K.S."/>
            <person name="Rabeya T."/>
            <person name="Hossain A.S."/>
            <person name="Chowdhury A."/>
            <person name="Snigdha A.R."/>
            <person name="Mortoza M.S."/>
            <person name="Matin S.A."/>
            <person name="Hoque S.M.E."/>
            <person name="Islam M.K."/>
            <person name="Roy D.K."/>
            <person name="Haider R."/>
            <person name="Moosa M.M."/>
            <person name="Elias S.M."/>
            <person name="Hasan A.M."/>
            <person name="Jahan S."/>
            <person name="Shafiuddin M."/>
            <person name="Mahmood N."/>
            <person name="Shommy N.S."/>
        </authorList>
    </citation>
    <scope>NUCLEOTIDE SEQUENCE [LARGE SCALE GENOMIC DNA]</scope>
    <source>
        <strain evidence="4">cv. O-4</strain>
    </source>
</reference>